<comment type="caution">
    <text evidence="2">The sequence shown here is derived from an EMBL/GenBank/DDBJ whole genome shotgun (WGS) entry which is preliminary data.</text>
</comment>
<dbReference type="InterPro" id="IPR038078">
    <property type="entry name" value="PhoU-like_sf"/>
</dbReference>
<accession>A0A9D2F432</accession>
<dbReference type="PANTHER" id="PTHR37298">
    <property type="entry name" value="UPF0111 PROTEIN YKAA"/>
    <property type="match status" value="1"/>
</dbReference>
<dbReference type="PANTHER" id="PTHR37298:SF1">
    <property type="entry name" value="UPF0111 PROTEIN YKAA"/>
    <property type="match status" value="1"/>
</dbReference>
<comment type="similarity">
    <text evidence="1">Belongs to the UPF0111 family.</text>
</comment>
<reference evidence="2" key="2">
    <citation type="submission" date="2021-04" db="EMBL/GenBank/DDBJ databases">
        <authorList>
            <person name="Gilroy R."/>
        </authorList>
    </citation>
    <scope>NUCLEOTIDE SEQUENCE</scope>
    <source>
        <strain evidence="2">3436</strain>
    </source>
</reference>
<name>A0A9D2F432_9FIRM</name>
<evidence type="ECO:0000256" key="1">
    <source>
        <dbReference type="ARBA" id="ARBA00008591"/>
    </source>
</evidence>
<protein>
    <submittedName>
        <fullName evidence="2">DUF47 family protein</fullName>
    </submittedName>
</protein>
<evidence type="ECO:0000313" key="3">
    <source>
        <dbReference type="Proteomes" id="UP000824031"/>
    </source>
</evidence>
<dbReference type="InterPro" id="IPR018445">
    <property type="entry name" value="Put_Phosphate_transp_reg"/>
</dbReference>
<reference evidence="2" key="1">
    <citation type="journal article" date="2021" name="PeerJ">
        <title>Extensive microbial diversity within the chicken gut microbiome revealed by metagenomics and culture.</title>
        <authorList>
            <person name="Gilroy R."/>
            <person name="Ravi A."/>
            <person name="Getino M."/>
            <person name="Pursley I."/>
            <person name="Horton D.L."/>
            <person name="Alikhan N.F."/>
            <person name="Baker D."/>
            <person name="Gharbi K."/>
            <person name="Hall N."/>
            <person name="Watson M."/>
            <person name="Adriaenssens E.M."/>
            <person name="Foster-Nyarko E."/>
            <person name="Jarju S."/>
            <person name="Secka A."/>
            <person name="Antonio M."/>
            <person name="Oren A."/>
            <person name="Chaudhuri R.R."/>
            <person name="La Ragione R."/>
            <person name="Hildebrand F."/>
            <person name="Pallen M.J."/>
        </authorList>
    </citation>
    <scope>NUCLEOTIDE SEQUENCE</scope>
    <source>
        <strain evidence="2">3436</strain>
    </source>
</reference>
<gene>
    <name evidence="2" type="ORF">H9810_11190</name>
</gene>
<evidence type="ECO:0000313" key="2">
    <source>
        <dbReference type="EMBL" id="HIZ49273.1"/>
    </source>
</evidence>
<dbReference type="InterPro" id="IPR052912">
    <property type="entry name" value="UPF0111_domain"/>
</dbReference>
<organism evidence="2 3">
    <name type="scientific">Candidatus Gemmiger excrementavium</name>
    <dbReference type="NCBI Taxonomy" id="2838608"/>
    <lineage>
        <taxon>Bacteria</taxon>
        <taxon>Bacillati</taxon>
        <taxon>Bacillota</taxon>
        <taxon>Clostridia</taxon>
        <taxon>Eubacteriales</taxon>
        <taxon>Gemmiger</taxon>
    </lineage>
</organism>
<sequence>MAKVQDSYYFDTFSACAEDACRAAHLLEAMMQNFQPANIRQELDEIHKIEHSADEKKHELQSVLVKAFITPIEREDIATLSGNIDDVIDKIEDVLQRIYCNNIQSIRPDALEMAQKVIQCCEEVKLLVKELADFKHSKTLHDHVVRINDLEEQGDRLFLASMRKLHKNCTDPIEVIAWREVYHYLESCMDACEHVADTVERVVMNNT</sequence>
<dbReference type="EMBL" id="DXBO01000165">
    <property type="protein sequence ID" value="HIZ49273.1"/>
    <property type="molecule type" value="Genomic_DNA"/>
</dbReference>
<dbReference type="AlphaFoldDB" id="A0A9D2F432"/>
<proteinExistence type="inferred from homology"/>
<dbReference type="Pfam" id="PF01865">
    <property type="entry name" value="PhoU_div"/>
    <property type="match status" value="1"/>
</dbReference>
<dbReference type="Gene3D" id="1.20.58.220">
    <property type="entry name" value="Phosphate transport system protein phou homolog 2, domain 2"/>
    <property type="match status" value="1"/>
</dbReference>
<dbReference type="Proteomes" id="UP000824031">
    <property type="component" value="Unassembled WGS sequence"/>
</dbReference>